<accession>A0A061I004</accession>
<dbReference type="EMBL" id="KE680436">
    <property type="protein sequence ID" value="ERE72470.1"/>
    <property type="molecule type" value="Genomic_DNA"/>
</dbReference>
<reference evidence="2" key="1">
    <citation type="journal article" date="2013" name="Nat. Biotechnol.">
        <title>Chinese hamster genome sequenced from sorted chromosomes.</title>
        <authorList>
            <person name="Brinkrolf K."/>
            <person name="Rupp O."/>
            <person name="Laux H."/>
            <person name="Kollin F."/>
            <person name="Ernst W."/>
            <person name="Linke B."/>
            <person name="Kofler R."/>
            <person name="Romand S."/>
            <person name="Hesse F."/>
            <person name="Budach W.E."/>
            <person name="Galosy S."/>
            <person name="Muller D."/>
            <person name="Noll T."/>
            <person name="Wienberg J."/>
            <person name="Jostock T."/>
            <person name="Leonard M."/>
            <person name="Grillari J."/>
            <person name="Tauch A."/>
            <person name="Goesmann A."/>
            <person name="Helk B."/>
            <person name="Mott J.E."/>
            <person name="Puhler A."/>
            <person name="Borth N."/>
        </authorList>
    </citation>
    <scope>NUCLEOTIDE SEQUENCE [LARGE SCALE GENOMIC DNA]</scope>
    <source>
        <strain evidence="2">17A/GY</strain>
    </source>
</reference>
<name>A0A061I004_CRIGR</name>
<gene>
    <name evidence="1" type="ORF">H671_5g14993</name>
</gene>
<proteinExistence type="predicted"/>
<evidence type="ECO:0000313" key="1">
    <source>
        <dbReference type="EMBL" id="ERE72470.1"/>
    </source>
</evidence>
<dbReference type="Proteomes" id="UP000030759">
    <property type="component" value="Unassembled WGS sequence"/>
</dbReference>
<sequence length="128" mass="13948">MTLPSGFMALPYLGSFSECISRNRNTESNIMSVILVAPVIPTLQGRNEIPQSKLASKTSHNRTDDALGHDTPPAAICSCSACMTEPPLLQLFPSLMGRRADDSGNSCDHWRNPSYSDPPLYHCCPVLL</sequence>
<evidence type="ECO:0000313" key="2">
    <source>
        <dbReference type="Proteomes" id="UP000030759"/>
    </source>
</evidence>
<protein>
    <submittedName>
        <fullName evidence="1">Uncharacterized protein</fullName>
    </submittedName>
</protein>
<dbReference type="AlphaFoldDB" id="A0A061I004"/>
<organism evidence="1 2">
    <name type="scientific">Cricetulus griseus</name>
    <name type="common">Chinese hamster</name>
    <name type="synonym">Cricetulus barabensis griseus</name>
    <dbReference type="NCBI Taxonomy" id="10029"/>
    <lineage>
        <taxon>Eukaryota</taxon>
        <taxon>Metazoa</taxon>
        <taxon>Chordata</taxon>
        <taxon>Craniata</taxon>
        <taxon>Vertebrata</taxon>
        <taxon>Euteleostomi</taxon>
        <taxon>Mammalia</taxon>
        <taxon>Eutheria</taxon>
        <taxon>Euarchontoglires</taxon>
        <taxon>Glires</taxon>
        <taxon>Rodentia</taxon>
        <taxon>Myomorpha</taxon>
        <taxon>Muroidea</taxon>
        <taxon>Cricetidae</taxon>
        <taxon>Cricetinae</taxon>
        <taxon>Cricetulus</taxon>
    </lineage>
</organism>